<dbReference type="GO" id="GO:0015833">
    <property type="term" value="P:peptide transport"/>
    <property type="evidence" value="ECO:0007669"/>
    <property type="project" value="TreeGrafter"/>
</dbReference>
<keyword evidence="4" id="KW-1185">Reference proteome</keyword>
<dbReference type="RefSeq" id="WP_030883464.1">
    <property type="nucleotide sequence ID" value="NZ_BJMM01000114.1"/>
</dbReference>
<proteinExistence type="predicted"/>
<dbReference type="Gene3D" id="3.10.105.10">
    <property type="entry name" value="Dipeptide-binding Protein, Domain 3"/>
    <property type="match status" value="1"/>
</dbReference>
<feature type="domain" description="Solute-binding protein family 5" evidence="2">
    <location>
        <begin position="93"/>
        <end position="477"/>
    </location>
</feature>
<dbReference type="GO" id="GO:1904680">
    <property type="term" value="F:peptide transmembrane transporter activity"/>
    <property type="evidence" value="ECO:0007669"/>
    <property type="project" value="TreeGrafter"/>
</dbReference>
<evidence type="ECO:0000259" key="2">
    <source>
        <dbReference type="Pfam" id="PF00496"/>
    </source>
</evidence>
<comment type="caution">
    <text evidence="3">The sequence shown here is derived from an EMBL/GenBank/DDBJ whole genome shotgun (WGS) entry which is preliminary data.</text>
</comment>
<dbReference type="PIRSF" id="PIRSF002741">
    <property type="entry name" value="MppA"/>
    <property type="match status" value="1"/>
</dbReference>
<gene>
    <name evidence="3" type="ORF">SCA03_68820</name>
</gene>
<dbReference type="SUPFAM" id="SSF53850">
    <property type="entry name" value="Periplasmic binding protein-like II"/>
    <property type="match status" value="1"/>
</dbReference>
<evidence type="ECO:0000313" key="3">
    <source>
        <dbReference type="EMBL" id="GEB54331.1"/>
    </source>
</evidence>
<dbReference type="InterPro" id="IPR030678">
    <property type="entry name" value="Peptide/Ni-bd"/>
</dbReference>
<reference evidence="3 4" key="1">
    <citation type="submission" date="2019-06" db="EMBL/GenBank/DDBJ databases">
        <title>Whole genome shotgun sequence of Streptomyces cacaoi subsp. cacaoi NBRC 12748.</title>
        <authorList>
            <person name="Hosoyama A."/>
            <person name="Uohara A."/>
            <person name="Ohji S."/>
            <person name="Ichikawa N."/>
        </authorList>
    </citation>
    <scope>NUCLEOTIDE SEQUENCE [LARGE SCALE GENOMIC DNA]</scope>
    <source>
        <strain evidence="3 4">NBRC 12748</strain>
    </source>
</reference>
<accession>A0A4Y3R9G2</accession>
<dbReference type="Gene3D" id="3.90.76.10">
    <property type="entry name" value="Dipeptide-binding Protein, Domain 1"/>
    <property type="match status" value="1"/>
</dbReference>
<name>A0A4Y3R9G2_STRCI</name>
<dbReference type="PROSITE" id="PS51257">
    <property type="entry name" value="PROKAR_LIPOPROTEIN"/>
    <property type="match status" value="1"/>
</dbReference>
<organism evidence="3 4">
    <name type="scientific">Streptomyces cacaoi</name>
    <dbReference type="NCBI Taxonomy" id="1898"/>
    <lineage>
        <taxon>Bacteria</taxon>
        <taxon>Bacillati</taxon>
        <taxon>Actinomycetota</taxon>
        <taxon>Actinomycetes</taxon>
        <taxon>Kitasatosporales</taxon>
        <taxon>Streptomycetaceae</taxon>
        <taxon>Streptomyces</taxon>
    </lineage>
</organism>
<dbReference type="CDD" id="cd00995">
    <property type="entry name" value="PBP2_NikA_DppA_OppA_like"/>
    <property type="match status" value="1"/>
</dbReference>
<feature type="signal peptide" evidence="1">
    <location>
        <begin position="1"/>
        <end position="32"/>
    </location>
</feature>
<dbReference type="InterPro" id="IPR000914">
    <property type="entry name" value="SBP_5_dom"/>
</dbReference>
<dbReference type="GO" id="GO:0043190">
    <property type="term" value="C:ATP-binding cassette (ABC) transporter complex"/>
    <property type="evidence" value="ECO:0007669"/>
    <property type="project" value="InterPro"/>
</dbReference>
<dbReference type="InterPro" id="IPR039424">
    <property type="entry name" value="SBP_5"/>
</dbReference>
<dbReference type="GO" id="GO:0042597">
    <property type="term" value="C:periplasmic space"/>
    <property type="evidence" value="ECO:0007669"/>
    <property type="project" value="UniProtKB-ARBA"/>
</dbReference>
<dbReference type="PANTHER" id="PTHR30290">
    <property type="entry name" value="PERIPLASMIC BINDING COMPONENT OF ABC TRANSPORTER"/>
    <property type="match status" value="1"/>
</dbReference>
<protein>
    <submittedName>
        <fullName evidence="3">Peptide ABC transporter substrate-binding protein</fullName>
    </submittedName>
</protein>
<sequence>MRGATRLTWTDRLTWTGKATATAALLALTATACGGGGSGGGGGGGGGGEVVRAFWTDPQHPVEPANTNEVQGGKVLDMIFRGLKKYNPDTGRPENAVARSISTDDQQNFTVKLKKGWKFSDGSPVTAKSFVDAWNYGALTTNKQVNSYFFEYIEGYDDVHPQKGDPKAKTMSGLKVKDDLTFTVRLNQKFSLWPETLGYSAYAPLPKKFFSDHDGWLSKPVGNGPYKVDSYTKGQSMKLSKNKHYAGEDKPKNDGVELKVYTDQNTGYTDLQAGNLDVVDELPANQLENAKKDLNGRYINQPAGITQTISFPMYDKRWRTEKAKLVRRGLSMAIDREKVTEKIYHGTREPATDLTSPVLGKQGGYRPGLCGDACTYDPKQAKQLIKKGGGLPGGRIKLTSNVDTGSHRQWMEAVCNSINHVLGKDDACLVDPLPTFAKFRNNISDKKMKGMFRTGWQMDYPLIQDFLQPLYYTDASSNDSGFSSSQVDKLMDRANSAPDEKQAVSLFQQAEKKVLDEFPVIPLWYQNGNAGYSDRVSGVKLNPFSVPVFTDIKVK</sequence>
<dbReference type="OrthoDB" id="9046151at2"/>
<dbReference type="AlphaFoldDB" id="A0A4Y3R9G2"/>
<feature type="chain" id="PRO_5039100567" evidence="1">
    <location>
        <begin position="33"/>
        <end position="555"/>
    </location>
</feature>
<dbReference type="Gene3D" id="3.40.190.10">
    <property type="entry name" value="Periplasmic binding protein-like II"/>
    <property type="match status" value="1"/>
</dbReference>
<dbReference type="Proteomes" id="UP000319210">
    <property type="component" value="Unassembled WGS sequence"/>
</dbReference>
<keyword evidence="1" id="KW-0732">Signal</keyword>
<evidence type="ECO:0000313" key="4">
    <source>
        <dbReference type="Proteomes" id="UP000319210"/>
    </source>
</evidence>
<dbReference type="EMBL" id="BJMM01000114">
    <property type="protein sequence ID" value="GEB54331.1"/>
    <property type="molecule type" value="Genomic_DNA"/>
</dbReference>
<dbReference type="PANTHER" id="PTHR30290:SF83">
    <property type="entry name" value="ABC TRANSPORTER SUBSTRATE-BINDING PROTEIN"/>
    <property type="match status" value="1"/>
</dbReference>
<evidence type="ECO:0000256" key="1">
    <source>
        <dbReference type="SAM" id="SignalP"/>
    </source>
</evidence>
<dbReference type="Pfam" id="PF00496">
    <property type="entry name" value="SBP_bac_5"/>
    <property type="match status" value="1"/>
</dbReference>